<reference evidence="1" key="1">
    <citation type="submission" date="2021-02" db="EMBL/GenBank/DDBJ databases">
        <authorList>
            <person name="Nowell W R."/>
        </authorList>
    </citation>
    <scope>NUCLEOTIDE SEQUENCE</scope>
</reference>
<dbReference type="Proteomes" id="UP000676336">
    <property type="component" value="Unassembled WGS sequence"/>
</dbReference>
<accession>A0A8S2SAE7</accession>
<sequence>MQTGPSVNFENIEKSTMLRRAAPLLG</sequence>
<dbReference type="AlphaFoldDB" id="A0A8S2SAE7"/>
<dbReference type="EMBL" id="CAJOBI010020938">
    <property type="protein sequence ID" value="CAF4216023.1"/>
    <property type="molecule type" value="Genomic_DNA"/>
</dbReference>
<comment type="caution">
    <text evidence="1">The sequence shown here is derived from an EMBL/GenBank/DDBJ whole genome shotgun (WGS) entry which is preliminary data.</text>
</comment>
<protein>
    <submittedName>
        <fullName evidence="1">Uncharacterized protein</fullName>
    </submittedName>
</protein>
<proteinExistence type="predicted"/>
<organism evidence="1 2">
    <name type="scientific">Rotaria magnacalcarata</name>
    <dbReference type="NCBI Taxonomy" id="392030"/>
    <lineage>
        <taxon>Eukaryota</taxon>
        <taxon>Metazoa</taxon>
        <taxon>Spiralia</taxon>
        <taxon>Gnathifera</taxon>
        <taxon>Rotifera</taxon>
        <taxon>Eurotatoria</taxon>
        <taxon>Bdelloidea</taxon>
        <taxon>Philodinida</taxon>
        <taxon>Philodinidae</taxon>
        <taxon>Rotaria</taxon>
    </lineage>
</organism>
<feature type="non-terminal residue" evidence="1">
    <location>
        <position position="1"/>
    </location>
</feature>
<gene>
    <name evidence="1" type="ORF">SMN809_LOCUS22510</name>
</gene>
<evidence type="ECO:0000313" key="1">
    <source>
        <dbReference type="EMBL" id="CAF4216023.1"/>
    </source>
</evidence>
<evidence type="ECO:0000313" key="2">
    <source>
        <dbReference type="Proteomes" id="UP000676336"/>
    </source>
</evidence>
<name>A0A8S2SAE7_9BILA</name>